<comment type="caution">
    <text evidence="1">The sequence shown here is derived from an EMBL/GenBank/DDBJ whole genome shotgun (WGS) entry which is preliminary data.</text>
</comment>
<dbReference type="AlphaFoldDB" id="A0A4V3F655"/>
<dbReference type="InterPro" id="IPR011051">
    <property type="entry name" value="RmlC_Cupin_sf"/>
</dbReference>
<gene>
    <name evidence="1" type="ORF">DFR24_0784</name>
</gene>
<keyword evidence="2" id="KW-1185">Reference proteome</keyword>
<dbReference type="OrthoDB" id="7843074at2"/>
<dbReference type="Proteomes" id="UP000295341">
    <property type="component" value="Unassembled WGS sequence"/>
</dbReference>
<protein>
    <recommendedName>
        <fullName evidence="3">ChrR-like protein with cupin domain</fullName>
    </recommendedName>
</protein>
<dbReference type="Gene3D" id="2.60.120.10">
    <property type="entry name" value="Jelly Rolls"/>
    <property type="match status" value="1"/>
</dbReference>
<evidence type="ECO:0000313" key="1">
    <source>
        <dbReference type="EMBL" id="TDU31416.1"/>
    </source>
</evidence>
<evidence type="ECO:0008006" key="3">
    <source>
        <dbReference type="Google" id="ProtNLM"/>
    </source>
</evidence>
<evidence type="ECO:0000313" key="2">
    <source>
        <dbReference type="Proteomes" id="UP000295341"/>
    </source>
</evidence>
<dbReference type="SUPFAM" id="SSF51182">
    <property type="entry name" value="RmlC-like cupins"/>
    <property type="match status" value="1"/>
</dbReference>
<dbReference type="RefSeq" id="WP_133879996.1">
    <property type="nucleotide sequence ID" value="NZ_MWIN01000039.1"/>
</dbReference>
<accession>A0A4V3F655</accession>
<proteinExistence type="predicted"/>
<dbReference type="InterPro" id="IPR014710">
    <property type="entry name" value="RmlC-like_jellyroll"/>
</dbReference>
<reference evidence="1 2" key="1">
    <citation type="submission" date="2019-03" db="EMBL/GenBank/DDBJ databases">
        <title>Genomic Encyclopedia of Type Strains, Phase IV (KMG-IV): sequencing the most valuable type-strain genomes for metagenomic binning, comparative biology and taxonomic classification.</title>
        <authorList>
            <person name="Goeker M."/>
        </authorList>
    </citation>
    <scope>NUCLEOTIDE SEQUENCE [LARGE SCALE GENOMIC DNA]</scope>
    <source>
        <strain evidence="1 2">DSM 26377</strain>
    </source>
</reference>
<dbReference type="EMBL" id="SOBT01000008">
    <property type="protein sequence ID" value="TDU31416.1"/>
    <property type="molecule type" value="Genomic_DNA"/>
</dbReference>
<organism evidence="1 2">
    <name type="scientific">Panacagrimonas perspica</name>
    <dbReference type="NCBI Taxonomy" id="381431"/>
    <lineage>
        <taxon>Bacteria</taxon>
        <taxon>Pseudomonadati</taxon>
        <taxon>Pseudomonadota</taxon>
        <taxon>Gammaproteobacteria</taxon>
        <taxon>Nevskiales</taxon>
        <taxon>Nevskiaceae</taxon>
        <taxon>Panacagrimonas</taxon>
    </lineage>
</organism>
<name>A0A4V3F655_9GAMM</name>
<sequence>MTAPSKAPTPFAFDDRNIQWQPLGELQHFVAKIYRVDEVAKAVDFIVKFDPLETIVPHRHVAPTNTFVVQGEHRLYELDGSPKEIRPCGTFTATPAGTPGHLECGGDEGAIVLYHMWTEDGSEELFEIQDNDGKVIGTLGFKDFVAAKAAAEAA</sequence>